<feature type="compositionally biased region" description="Pro residues" evidence="1">
    <location>
        <begin position="9"/>
        <end position="26"/>
    </location>
</feature>
<feature type="region of interest" description="Disordered" evidence="1">
    <location>
        <begin position="112"/>
        <end position="131"/>
    </location>
</feature>
<sequence>MEFFSDAFAPPPSPAPPRNALPPLQPIQPTATWGQQPQPSPVSNPKSKLHRHSTSLAVGSANFFQSLVNAHSKGNGNDSSPLTPTSPSYLAPLPHPDKYSGIRQASFSGPGGFAAKGSLRSPTFAPPPVPALPPQYAAENLKALKKKSSGLNVAQMFKKLTKV</sequence>
<dbReference type="OrthoDB" id="3242914at2759"/>
<evidence type="ECO:0000313" key="2">
    <source>
        <dbReference type="EMBL" id="KIO29945.1"/>
    </source>
</evidence>
<keyword evidence="3" id="KW-1185">Reference proteome</keyword>
<dbReference type="Proteomes" id="UP000054248">
    <property type="component" value="Unassembled WGS sequence"/>
</dbReference>
<evidence type="ECO:0000313" key="3">
    <source>
        <dbReference type="Proteomes" id="UP000054248"/>
    </source>
</evidence>
<accession>A0A0C3QF53</accession>
<feature type="compositionally biased region" description="Polar residues" evidence="1">
    <location>
        <begin position="27"/>
        <end position="46"/>
    </location>
</feature>
<reference evidence="3" key="2">
    <citation type="submission" date="2015-01" db="EMBL/GenBank/DDBJ databases">
        <title>Evolutionary Origins and Diversification of the Mycorrhizal Mutualists.</title>
        <authorList>
            <consortium name="DOE Joint Genome Institute"/>
            <consortium name="Mycorrhizal Genomics Consortium"/>
            <person name="Kohler A."/>
            <person name="Kuo A."/>
            <person name="Nagy L.G."/>
            <person name="Floudas D."/>
            <person name="Copeland A."/>
            <person name="Barry K.W."/>
            <person name="Cichocki N."/>
            <person name="Veneault-Fourrey C."/>
            <person name="LaButti K."/>
            <person name="Lindquist E.A."/>
            <person name="Lipzen A."/>
            <person name="Lundell T."/>
            <person name="Morin E."/>
            <person name="Murat C."/>
            <person name="Riley R."/>
            <person name="Ohm R."/>
            <person name="Sun H."/>
            <person name="Tunlid A."/>
            <person name="Henrissat B."/>
            <person name="Grigoriev I.V."/>
            <person name="Hibbett D.S."/>
            <person name="Martin F."/>
        </authorList>
    </citation>
    <scope>NUCLEOTIDE SEQUENCE [LARGE SCALE GENOMIC DNA]</scope>
    <source>
        <strain evidence="3">MUT 4182</strain>
    </source>
</reference>
<proteinExistence type="predicted"/>
<evidence type="ECO:0000256" key="1">
    <source>
        <dbReference type="SAM" id="MobiDB-lite"/>
    </source>
</evidence>
<organism evidence="2 3">
    <name type="scientific">Tulasnella calospora MUT 4182</name>
    <dbReference type="NCBI Taxonomy" id="1051891"/>
    <lineage>
        <taxon>Eukaryota</taxon>
        <taxon>Fungi</taxon>
        <taxon>Dikarya</taxon>
        <taxon>Basidiomycota</taxon>
        <taxon>Agaricomycotina</taxon>
        <taxon>Agaricomycetes</taxon>
        <taxon>Cantharellales</taxon>
        <taxon>Tulasnellaceae</taxon>
        <taxon>Tulasnella</taxon>
    </lineage>
</organism>
<name>A0A0C3QF53_9AGAM</name>
<feature type="region of interest" description="Disordered" evidence="1">
    <location>
        <begin position="69"/>
        <end position="95"/>
    </location>
</feature>
<reference evidence="2 3" key="1">
    <citation type="submission" date="2014-04" db="EMBL/GenBank/DDBJ databases">
        <authorList>
            <consortium name="DOE Joint Genome Institute"/>
            <person name="Kuo A."/>
            <person name="Girlanda M."/>
            <person name="Perotto S."/>
            <person name="Kohler A."/>
            <person name="Nagy L.G."/>
            <person name="Floudas D."/>
            <person name="Copeland A."/>
            <person name="Barry K.W."/>
            <person name="Cichocki N."/>
            <person name="Veneault-Fourrey C."/>
            <person name="LaButti K."/>
            <person name="Lindquist E.A."/>
            <person name="Lipzen A."/>
            <person name="Lundell T."/>
            <person name="Morin E."/>
            <person name="Murat C."/>
            <person name="Sun H."/>
            <person name="Tunlid A."/>
            <person name="Henrissat B."/>
            <person name="Grigoriev I.V."/>
            <person name="Hibbett D.S."/>
            <person name="Martin F."/>
            <person name="Nordberg H.P."/>
            <person name="Cantor M.N."/>
            <person name="Hua S.X."/>
        </authorList>
    </citation>
    <scope>NUCLEOTIDE SEQUENCE [LARGE SCALE GENOMIC DNA]</scope>
    <source>
        <strain evidence="2 3">MUT 4182</strain>
    </source>
</reference>
<gene>
    <name evidence="2" type="ORF">M407DRAFT_242447</name>
</gene>
<dbReference type="AlphaFoldDB" id="A0A0C3QF53"/>
<feature type="region of interest" description="Disordered" evidence="1">
    <location>
        <begin position="1"/>
        <end position="55"/>
    </location>
</feature>
<dbReference type="EMBL" id="KN822977">
    <property type="protein sequence ID" value="KIO29945.1"/>
    <property type="molecule type" value="Genomic_DNA"/>
</dbReference>
<protein>
    <submittedName>
        <fullName evidence="2">Uncharacterized protein</fullName>
    </submittedName>
</protein>
<dbReference type="HOGENOM" id="CLU_1628267_0_0_1"/>
<feature type="compositionally biased region" description="Polar residues" evidence="1">
    <location>
        <begin position="69"/>
        <end position="78"/>
    </location>
</feature>
<feature type="compositionally biased region" description="Low complexity" evidence="1">
    <location>
        <begin position="79"/>
        <end position="92"/>
    </location>
</feature>